<feature type="transmembrane region" description="Helical" evidence="5">
    <location>
        <begin position="37"/>
        <end position="56"/>
    </location>
</feature>
<comment type="subcellular location">
    <subcellularLocation>
        <location evidence="1">Membrane</location>
        <topology evidence="1">Multi-pass membrane protein</topology>
    </subcellularLocation>
</comment>
<evidence type="ECO:0000259" key="6">
    <source>
        <dbReference type="Pfam" id="PF01699"/>
    </source>
</evidence>
<evidence type="ECO:0000313" key="7">
    <source>
        <dbReference type="EMBL" id="ODS01570.1"/>
    </source>
</evidence>
<evidence type="ECO:0000313" key="8">
    <source>
        <dbReference type="Proteomes" id="UP000094472"/>
    </source>
</evidence>
<dbReference type="Pfam" id="PF01699">
    <property type="entry name" value="Na_Ca_ex"/>
    <property type="match status" value="2"/>
</dbReference>
<dbReference type="RefSeq" id="WP_069440727.1">
    <property type="nucleotide sequence ID" value="NZ_LPWF01000005.1"/>
</dbReference>
<keyword evidence="2 5" id="KW-0812">Transmembrane</keyword>
<keyword evidence="8" id="KW-1185">Reference proteome</keyword>
<comment type="caution">
    <text evidence="7">The sequence shown here is derived from an EMBL/GenBank/DDBJ whole genome shotgun (WGS) entry which is preliminary data.</text>
</comment>
<evidence type="ECO:0000256" key="1">
    <source>
        <dbReference type="ARBA" id="ARBA00004141"/>
    </source>
</evidence>
<keyword evidence="4 5" id="KW-0472">Membrane</keyword>
<evidence type="ECO:0000256" key="2">
    <source>
        <dbReference type="ARBA" id="ARBA00022692"/>
    </source>
</evidence>
<keyword evidence="3 5" id="KW-1133">Transmembrane helix</keyword>
<dbReference type="EMBL" id="LPWF01000005">
    <property type="protein sequence ID" value="ODS01570.1"/>
    <property type="molecule type" value="Genomic_DNA"/>
</dbReference>
<feature type="domain" description="Sodium/calcium exchanger membrane region" evidence="6">
    <location>
        <begin position="35"/>
        <end position="188"/>
    </location>
</feature>
<dbReference type="STRING" id="1774969.AUC69_06270"/>
<dbReference type="GO" id="GO:0005886">
    <property type="term" value="C:plasma membrane"/>
    <property type="evidence" value="ECO:0007669"/>
    <property type="project" value="TreeGrafter"/>
</dbReference>
<feature type="transmembrane region" description="Helical" evidence="5">
    <location>
        <begin position="260"/>
        <end position="278"/>
    </location>
</feature>
<feature type="transmembrane region" description="Helical" evidence="5">
    <location>
        <begin position="298"/>
        <end position="318"/>
    </location>
</feature>
<accession>A0A1E3W753</accession>
<feature type="domain" description="Sodium/calcium exchanger membrane region" evidence="6">
    <location>
        <begin position="230"/>
        <end position="371"/>
    </location>
</feature>
<feature type="transmembrane region" description="Helical" evidence="5">
    <location>
        <begin position="102"/>
        <end position="123"/>
    </location>
</feature>
<dbReference type="InterPro" id="IPR004837">
    <property type="entry name" value="NaCa_Exmemb"/>
</dbReference>
<dbReference type="PANTHER" id="PTHR37958">
    <property type="entry name" value="SODIUM-POTASSIUM/PROTON ANTIPORTER CHAA"/>
    <property type="match status" value="1"/>
</dbReference>
<sequence>MRPELGLIAGIATTVIFFTVGKEWLADLESAPRVALLFAWLFGVMIWCAFGVVRHADALAELLGEPYGTLILTLAVISMEVAILATVMLGGDPNPTLPRETMFAILMIVLNGMVGTVLAIGGLRHVEQEYNLQGAMAYLAVITPLAIIALVIPTFTQATTGPTFTTRQAVIFGVLTALLYAAFLTIQTTRHRSFFVQPKKNAKNIDIELAQPASAEPHGHGKVYSAPYHAVLLLATLLPVVLLSKPLAKLIDFGTEQMGLPIALGGVLIAMLILSPEWTSACQAAARNQLQRAVNLSLGSALSTIGLTVPVVLAIGVFTGTPLELGLNNVEIALLAVTLFVCQMTFSGAPTNILLGFVHLVLFFAYLVLVFTQ</sequence>
<evidence type="ECO:0000256" key="5">
    <source>
        <dbReference type="SAM" id="Phobius"/>
    </source>
</evidence>
<gene>
    <name evidence="7" type="ORF">AUC69_06270</name>
</gene>
<evidence type="ECO:0000256" key="4">
    <source>
        <dbReference type="ARBA" id="ARBA00023136"/>
    </source>
</evidence>
<organism evidence="7 8">
    <name type="scientific">Methyloceanibacter superfactus</name>
    <dbReference type="NCBI Taxonomy" id="1774969"/>
    <lineage>
        <taxon>Bacteria</taxon>
        <taxon>Pseudomonadati</taxon>
        <taxon>Pseudomonadota</taxon>
        <taxon>Alphaproteobacteria</taxon>
        <taxon>Hyphomicrobiales</taxon>
        <taxon>Hyphomicrobiaceae</taxon>
        <taxon>Methyloceanibacter</taxon>
    </lineage>
</organism>
<dbReference type="Proteomes" id="UP000094472">
    <property type="component" value="Unassembled WGS sequence"/>
</dbReference>
<evidence type="ECO:0000256" key="3">
    <source>
        <dbReference type="ARBA" id="ARBA00022989"/>
    </source>
</evidence>
<feature type="transmembrane region" description="Helical" evidence="5">
    <location>
        <begin position="226"/>
        <end position="248"/>
    </location>
</feature>
<protein>
    <submittedName>
        <fullName evidence="7">Calcium:proton antiporter</fullName>
    </submittedName>
</protein>
<feature type="transmembrane region" description="Helical" evidence="5">
    <location>
        <begin position="6"/>
        <end position="25"/>
    </location>
</feature>
<name>A0A1E3W753_9HYPH</name>
<feature type="transmembrane region" description="Helical" evidence="5">
    <location>
        <begin position="353"/>
        <end position="372"/>
    </location>
</feature>
<feature type="transmembrane region" description="Helical" evidence="5">
    <location>
        <begin position="135"/>
        <end position="156"/>
    </location>
</feature>
<feature type="transmembrane region" description="Helical" evidence="5">
    <location>
        <begin position="168"/>
        <end position="186"/>
    </location>
</feature>
<dbReference type="InterPro" id="IPR052946">
    <property type="entry name" value="Alkaline_pH_Ca-Antiporter"/>
</dbReference>
<dbReference type="GO" id="GO:0015385">
    <property type="term" value="F:sodium:proton antiporter activity"/>
    <property type="evidence" value="ECO:0007669"/>
    <property type="project" value="TreeGrafter"/>
</dbReference>
<reference evidence="7 8" key="1">
    <citation type="journal article" date="2016" name="Environ. Microbiol.">
        <title>New Methyloceanibacter diversity from North Sea sediments includes methanotroph containing solely the soluble methane monooxygenase.</title>
        <authorList>
            <person name="Vekeman B."/>
            <person name="Kerckhof F.M."/>
            <person name="Cremers G."/>
            <person name="de Vos P."/>
            <person name="Vandamme P."/>
            <person name="Boon N."/>
            <person name="Op den Camp H.J."/>
            <person name="Heylen K."/>
        </authorList>
    </citation>
    <scope>NUCLEOTIDE SEQUENCE [LARGE SCALE GENOMIC DNA]</scope>
    <source>
        <strain evidence="7 8">R-67175</strain>
    </source>
</reference>
<proteinExistence type="predicted"/>
<dbReference type="AlphaFoldDB" id="A0A1E3W753"/>
<dbReference type="PANTHER" id="PTHR37958:SF1">
    <property type="entry name" value="SODIUM-POTASSIUM_PROTON ANTIPORTER CHAA"/>
    <property type="match status" value="1"/>
</dbReference>
<feature type="transmembrane region" description="Helical" evidence="5">
    <location>
        <begin position="68"/>
        <end position="90"/>
    </location>
</feature>
<dbReference type="GO" id="GO:0015386">
    <property type="term" value="F:potassium:proton antiporter activity"/>
    <property type="evidence" value="ECO:0007669"/>
    <property type="project" value="TreeGrafter"/>
</dbReference>